<proteinExistence type="predicted"/>
<dbReference type="EMBL" id="VJMJ01000309">
    <property type="protein sequence ID" value="KAF0723355.1"/>
    <property type="molecule type" value="Genomic_DNA"/>
</dbReference>
<evidence type="ECO:0008006" key="4">
    <source>
        <dbReference type="Google" id="ProtNLM"/>
    </source>
</evidence>
<dbReference type="Proteomes" id="UP000481153">
    <property type="component" value="Unassembled WGS sequence"/>
</dbReference>
<evidence type="ECO:0000256" key="1">
    <source>
        <dbReference type="SAM" id="Phobius"/>
    </source>
</evidence>
<name>A0A6G0W875_9STRA</name>
<keyword evidence="1" id="KW-0472">Membrane</keyword>
<dbReference type="SUPFAM" id="SSF48230">
    <property type="entry name" value="Chondroitin AC/alginate lyase"/>
    <property type="match status" value="1"/>
</dbReference>
<dbReference type="VEuPathDB" id="FungiDB:AeMF1_004769"/>
<sequence length="739" mass="85205">MRPSTGPFTLTKLRALFCMAFILSVSFTWHLSREQPTKARLRLAVMKKPNDAVFQRNRARRAQFRVSNTLPLSSYVAATTGAAGDTSDVFFARIIGNALPPRHDPNRTLTNLKFILEREFQDPRVKKHWVLNRILDPHVEKQLMDLLNLYNASFSRIPFVIEEYAQALFGLFDQDNGLDHIHSNATLDQWNTNLLLSSIYDAKNLYAMSINHARNAMIELGISKGAKWILPWDENCFLTLEAWRSISQDLDEANPAQKYFVVWMDRLKQENHVVFTPNYRPNAWEEPQIIFRRDAVDRFDEALRYGRRDKAALLIRHGVPGVWFDWGWSKWERSRTFEQPSEDVSYPIASTGYVVRLFSGKAMYEDQAYGFHREMARADAVAIMLNTLETRVMKETLHYDPKQLLIYNTTLVNQLPRHRDTKLGHLILYNAERALNSSTVNNALGAFLTAVKNDHHSGHKLRRKLKHRFDSMVYNVTALVLGWIMGKNDLFKQQALLLLHFWFVNENTAVIPNPGLETSMENSLAVTQSLPVLLDVLKLLEANSNELYTFGVLHHIKSWLQKFYDAIGRTFRGKLPWFRTPSDPATGLLYDLQMASLAAYLDHPEVFRYLSDTVQSRLLTRHTSDVIPNSRIWLQMATIAKSAGIDIWAFHDEVLCRRFVSYIPCCDGPSCDTSSLKTIYTNGWDMLPILRLHCPLIESSFMCSSQISSVVAIMDEVPETTTKMMKQHHVAPYPELWRF</sequence>
<organism evidence="2 3">
    <name type="scientific">Aphanomyces euteiches</name>
    <dbReference type="NCBI Taxonomy" id="100861"/>
    <lineage>
        <taxon>Eukaryota</taxon>
        <taxon>Sar</taxon>
        <taxon>Stramenopiles</taxon>
        <taxon>Oomycota</taxon>
        <taxon>Saprolegniomycetes</taxon>
        <taxon>Saprolegniales</taxon>
        <taxon>Verrucalvaceae</taxon>
        <taxon>Aphanomyces</taxon>
    </lineage>
</organism>
<dbReference type="AlphaFoldDB" id="A0A6G0W875"/>
<comment type="caution">
    <text evidence="2">The sequence shown here is derived from an EMBL/GenBank/DDBJ whole genome shotgun (WGS) entry which is preliminary data.</text>
</comment>
<feature type="transmembrane region" description="Helical" evidence="1">
    <location>
        <begin position="13"/>
        <end position="32"/>
    </location>
</feature>
<protein>
    <recommendedName>
        <fullName evidence="4">Alginate lyase domain-containing protein</fullName>
    </recommendedName>
</protein>
<dbReference type="Gene3D" id="1.50.10.100">
    <property type="entry name" value="Chondroitin AC/alginate lyase"/>
    <property type="match status" value="1"/>
</dbReference>
<reference evidence="2 3" key="1">
    <citation type="submission" date="2019-07" db="EMBL/GenBank/DDBJ databases">
        <title>Genomics analysis of Aphanomyces spp. identifies a new class of oomycete effector associated with host adaptation.</title>
        <authorList>
            <person name="Gaulin E."/>
        </authorList>
    </citation>
    <scope>NUCLEOTIDE SEQUENCE [LARGE SCALE GENOMIC DNA]</scope>
    <source>
        <strain evidence="2 3">ATCC 201684</strain>
    </source>
</reference>
<keyword evidence="1" id="KW-0812">Transmembrane</keyword>
<evidence type="ECO:0000313" key="3">
    <source>
        <dbReference type="Proteomes" id="UP000481153"/>
    </source>
</evidence>
<evidence type="ECO:0000313" key="2">
    <source>
        <dbReference type="EMBL" id="KAF0723355.1"/>
    </source>
</evidence>
<dbReference type="InterPro" id="IPR008929">
    <property type="entry name" value="Chondroitin_lyas"/>
</dbReference>
<gene>
    <name evidence="2" type="ORF">Ae201684_017697</name>
</gene>
<keyword evidence="3" id="KW-1185">Reference proteome</keyword>
<accession>A0A6G0W875</accession>
<keyword evidence="1" id="KW-1133">Transmembrane helix</keyword>